<dbReference type="GeneID" id="37282144"/>
<dbReference type="OrthoDB" id="205738at2157"/>
<evidence type="ECO:0000313" key="1">
    <source>
        <dbReference type="EMBL" id="AXG05319.1"/>
    </source>
</evidence>
<accession>A0A345DZE7</accession>
<gene>
    <name evidence="1" type="ORF">DU500_02125</name>
</gene>
<sequence>MSPTTCHGPDGVDLSREEAWVLHAAVLEHVERVVAADGSPDRSLTVLDRIESCAPLDEADRDVVREALSTYDAPDRDRASVEAIRAALPARRTDGCASRR</sequence>
<dbReference type="AlphaFoldDB" id="A0A345DZE7"/>
<dbReference type="KEGG" id="haj:DU500_02125"/>
<reference evidence="1 2" key="1">
    <citation type="submission" date="2018-07" db="EMBL/GenBank/DDBJ databases">
        <title>Genome sequences of Haloplanus sp. CBA1113.</title>
        <authorList>
            <person name="Kim Y.B."/>
            <person name="Roh S.W."/>
        </authorList>
    </citation>
    <scope>NUCLEOTIDE SEQUENCE [LARGE SCALE GENOMIC DNA]</scope>
    <source>
        <strain evidence="1 2">CBA1113</strain>
    </source>
</reference>
<keyword evidence="2" id="KW-1185">Reference proteome</keyword>
<dbReference type="Pfam" id="PF25251">
    <property type="entry name" value="DUF7853"/>
    <property type="match status" value="1"/>
</dbReference>
<name>A0A345DZE7_9EURY</name>
<organism evidence="1 2">
    <name type="scientific">Haloplanus rubicundus</name>
    <dbReference type="NCBI Taxonomy" id="1547898"/>
    <lineage>
        <taxon>Archaea</taxon>
        <taxon>Methanobacteriati</taxon>
        <taxon>Methanobacteriota</taxon>
        <taxon>Stenosarchaea group</taxon>
        <taxon>Halobacteria</taxon>
        <taxon>Halobacteriales</taxon>
        <taxon>Haloferacaceae</taxon>
        <taxon>Haloplanus</taxon>
    </lineage>
</organism>
<protein>
    <submittedName>
        <fullName evidence="1">Uncharacterized protein</fullName>
    </submittedName>
</protein>
<proteinExistence type="predicted"/>
<dbReference type="Proteomes" id="UP000253273">
    <property type="component" value="Chromosome"/>
</dbReference>
<dbReference type="EMBL" id="CP031150">
    <property type="protein sequence ID" value="AXG05319.1"/>
    <property type="molecule type" value="Genomic_DNA"/>
</dbReference>
<evidence type="ECO:0000313" key="2">
    <source>
        <dbReference type="Proteomes" id="UP000253273"/>
    </source>
</evidence>
<dbReference type="RefSeq" id="WP_114584469.1">
    <property type="nucleotide sequence ID" value="NZ_CP031150.1"/>
</dbReference>
<dbReference type="InterPro" id="IPR057175">
    <property type="entry name" value="DUF7853"/>
</dbReference>